<feature type="domain" description="OmpR/PhoB-type" evidence="9">
    <location>
        <begin position="137"/>
        <end position="237"/>
    </location>
</feature>
<dbReference type="InterPro" id="IPR039420">
    <property type="entry name" value="WalR-like"/>
</dbReference>
<gene>
    <name evidence="10" type="ORF">NM961_02390</name>
</gene>
<comment type="caution">
    <text evidence="10">The sequence shown here is derived from an EMBL/GenBank/DDBJ whole genome shotgun (WGS) entry which is preliminary data.</text>
</comment>
<dbReference type="SUPFAM" id="SSF52172">
    <property type="entry name" value="CheY-like"/>
    <property type="match status" value="1"/>
</dbReference>
<evidence type="ECO:0000313" key="11">
    <source>
        <dbReference type="Proteomes" id="UP001165498"/>
    </source>
</evidence>
<reference evidence="10" key="1">
    <citation type="submission" date="2022-07" db="EMBL/GenBank/DDBJ databases">
        <title>Tahibacter sp., a new gammaproteobacterium isolated from the silt sample collected at pig farm.</title>
        <authorList>
            <person name="Chen H."/>
        </authorList>
    </citation>
    <scope>NUCLEOTIDE SEQUENCE</scope>
    <source>
        <strain evidence="10">P2K</strain>
    </source>
</reference>
<keyword evidence="4 7" id="KW-0238">DNA-binding</keyword>
<keyword evidence="2" id="KW-0902">Two-component regulatory system</keyword>
<dbReference type="EMBL" id="JANFQO010000002">
    <property type="protein sequence ID" value="MCQ4163551.1"/>
    <property type="molecule type" value="Genomic_DNA"/>
</dbReference>
<dbReference type="Proteomes" id="UP001165498">
    <property type="component" value="Unassembled WGS sequence"/>
</dbReference>
<dbReference type="InterPro" id="IPR001789">
    <property type="entry name" value="Sig_transdc_resp-reg_receiver"/>
</dbReference>
<evidence type="ECO:0000256" key="4">
    <source>
        <dbReference type="ARBA" id="ARBA00023125"/>
    </source>
</evidence>
<keyword evidence="11" id="KW-1185">Reference proteome</keyword>
<dbReference type="SMART" id="SM00448">
    <property type="entry name" value="REC"/>
    <property type="match status" value="1"/>
</dbReference>
<dbReference type="SMART" id="SM00862">
    <property type="entry name" value="Trans_reg_C"/>
    <property type="match status" value="1"/>
</dbReference>
<keyword evidence="3" id="KW-0805">Transcription regulation</keyword>
<keyword evidence="1 6" id="KW-0597">Phosphoprotein</keyword>
<dbReference type="InterPro" id="IPR016032">
    <property type="entry name" value="Sig_transdc_resp-reg_C-effctor"/>
</dbReference>
<dbReference type="Pfam" id="PF00486">
    <property type="entry name" value="Trans_reg_C"/>
    <property type="match status" value="1"/>
</dbReference>
<evidence type="ECO:0000259" key="8">
    <source>
        <dbReference type="PROSITE" id="PS50110"/>
    </source>
</evidence>
<dbReference type="Gene3D" id="3.40.50.2300">
    <property type="match status" value="1"/>
</dbReference>
<evidence type="ECO:0000256" key="6">
    <source>
        <dbReference type="PROSITE-ProRule" id="PRU00169"/>
    </source>
</evidence>
<evidence type="ECO:0000313" key="10">
    <source>
        <dbReference type="EMBL" id="MCQ4163551.1"/>
    </source>
</evidence>
<evidence type="ECO:0000256" key="7">
    <source>
        <dbReference type="PROSITE-ProRule" id="PRU01091"/>
    </source>
</evidence>
<accession>A0ABT1QM00</accession>
<sequence length="243" mass="26494">MDATIPHVLCVDDEEEIRTLLERYLSRQGLRVSLAANGADMRSVIAQGGVDVVLLDLGLPGDDGLGLVRHLREHWDGAVIIVSGRADAVDRIVGLELGADDYVTKPFDLRELLARVRSVLRRLAAARTPAPAAAASRPVARFAGFQLDLAARTLHGRDGASVELTSGEFELLRAFVQRPNEVLSRDTLMNSLYGRDAGPYDRAIDMQIGRLRRKIEAEPERPALIKSVRGAGYLFVPAVEHGS</sequence>
<dbReference type="Gene3D" id="1.10.10.10">
    <property type="entry name" value="Winged helix-like DNA-binding domain superfamily/Winged helix DNA-binding domain"/>
    <property type="match status" value="1"/>
</dbReference>
<evidence type="ECO:0000256" key="2">
    <source>
        <dbReference type="ARBA" id="ARBA00023012"/>
    </source>
</evidence>
<dbReference type="PANTHER" id="PTHR48111:SF4">
    <property type="entry name" value="DNA-BINDING DUAL TRANSCRIPTIONAL REGULATOR OMPR"/>
    <property type="match status" value="1"/>
</dbReference>
<dbReference type="PANTHER" id="PTHR48111">
    <property type="entry name" value="REGULATOR OF RPOS"/>
    <property type="match status" value="1"/>
</dbReference>
<dbReference type="PROSITE" id="PS50110">
    <property type="entry name" value="RESPONSE_REGULATORY"/>
    <property type="match status" value="1"/>
</dbReference>
<feature type="DNA-binding region" description="OmpR/PhoB-type" evidence="7">
    <location>
        <begin position="137"/>
        <end position="237"/>
    </location>
</feature>
<evidence type="ECO:0000256" key="1">
    <source>
        <dbReference type="ARBA" id="ARBA00022553"/>
    </source>
</evidence>
<dbReference type="InterPro" id="IPR036388">
    <property type="entry name" value="WH-like_DNA-bd_sf"/>
</dbReference>
<evidence type="ECO:0000259" key="9">
    <source>
        <dbReference type="PROSITE" id="PS51755"/>
    </source>
</evidence>
<dbReference type="RefSeq" id="WP_255910859.1">
    <property type="nucleotide sequence ID" value="NZ_JANFQO010000002.1"/>
</dbReference>
<name>A0ABT1QM00_9GAMM</name>
<dbReference type="InterPro" id="IPR001867">
    <property type="entry name" value="OmpR/PhoB-type_DNA-bd"/>
</dbReference>
<dbReference type="SUPFAM" id="SSF46894">
    <property type="entry name" value="C-terminal effector domain of the bipartite response regulators"/>
    <property type="match status" value="1"/>
</dbReference>
<feature type="domain" description="Response regulatory" evidence="8">
    <location>
        <begin position="7"/>
        <end position="120"/>
    </location>
</feature>
<dbReference type="Pfam" id="PF00072">
    <property type="entry name" value="Response_reg"/>
    <property type="match status" value="1"/>
</dbReference>
<dbReference type="PROSITE" id="PS51755">
    <property type="entry name" value="OMPR_PHOB"/>
    <property type="match status" value="1"/>
</dbReference>
<dbReference type="Gene3D" id="6.10.250.690">
    <property type="match status" value="1"/>
</dbReference>
<dbReference type="CDD" id="cd00383">
    <property type="entry name" value="trans_reg_C"/>
    <property type="match status" value="1"/>
</dbReference>
<keyword evidence="5" id="KW-0804">Transcription</keyword>
<evidence type="ECO:0000256" key="3">
    <source>
        <dbReference type="ARBA" id="ARBA00023015"/>
    </source>
</evidence>
<dbReference type="InterPro" id="IPR011006">
    <property type="entry name" value="CheY-like_superfamily"/>
</dbReference>
<protein>
    <submittedName>
        <fullName evidence="10">Response regulator</fullName>
    </submittedName>
</protein>
<feature type="modified residue" description="4-aspartylphosphate" evidence="6">
    <location>
        <position position="56"/>
    </location>
</feature>
<organism evidence="10 11">
    <name type="scientific">Tahibacter harae</name>
    <dbReference type="NCBI Taxonomy" id="2963937"/>
    <lineage>
        <taxon>Bacteria</taxon>
        <taxon>Pseudomonadati</taxon>
        <taxon>Pseudomonadota</taxon>
        <taxon>Gammaproteobacteria</taxon>
        <taxon>Lysobacterales</taxon>
        <taxon>Rhodanobacteraceae</taxon>
        <taxon>Tahibacter</taxon>
    </lineage>
</organism>
<evidence type="ECO:0000256" key="5">
    <source>
        <dbReference type="ARBA" id="ARBA00023163"/>
    </source>
</evidence>
<proteinExistence type="predicted"/>